<evidence type="ECO:0000259" key="3">
    <source>
        <dbReference type="Pfam" id="PF13638"/>
    </source>
</evidence>
<proteinExistence type="predicted"/>
<evidence type="ECO:0000256" key="2">
    <source>
        <dbReference type="SAM" id="SignalP"/>
    </source>
</evidence>
<comment type="caution">
    <text evidence="4">The sequence shown here is derived from an EMBL/GenBank/DDBJ whole genome shotgun (WGS) entry which is preliminary data.</text>
</comment>
<reference evidence="4" key="1">
    <citation type="journal article" date="2023" name="GigaByte">
        <title>Genome assembly of the bearded iris, Iris pallida Lam.</title>
        <authorList>
            <person name="Bruccoleri R.E."/>
            <person name="Oakeley E.J."/>
            <person name="Faust A.M.E."/>
            <person name="Altorfer M."/>
            <person name="Dessus-Babus S."/>
            <person name="Burckhardt D."/>
            <person name="Oertli M."/>
            <person name="Naumann U."/>
            <person name="Petersen F."/>
            <person name="Wong J."/>
        </authorList>
    </citation>
    <scope>NUCLEOTIDE SEQUENCE</scope>
    <source>
        <strain evidence="4">GSM-AAB239-AS_SAM_17_03QT</strain>
    </source>
</reference>
<name>A0AAX6I7P7_IRIPA</name>
<dbReference type="AlphaFoldDB" id="A0AAX6I7P7"/>
<organism evidence="4 5">
    <name type="scientific">Iris pallida</name>
    <name type="common">Sweet iris</name>
    <dbReference type="NCBI Taxonomy" id="29817"/>
    <lineage>
        <taxon>Eukaryota</taxon>
        <taxon>Viridiplantae</taxon>
        <taxon>Streptophyta</taxon>
        <taxon>Embryophyta</taxon>
        <taxon>Tracheophyta</taxon>
        <taxon>Spermatophyta</taxon>
        <taxon>Magnoliopsida</taxon>
        <taxon>Liliopsida</taxon>
        <taxon>Asparagales</taxon>
        <taxon>Iridaceae</taxon>
        <taxon>Iridoideae</taxon>
        <taxon>Irideae</taxon>
        <taxon>Iris</taxon>
    </lineage>
</organism>
<dbReference type="Pfam" id="PF13638">
    <property type="entry name" value="PIN_4"/>
    <property type="match status" value="1"/>
</dbReference>
<evidence type="ECO:0000313" key="5">
    <source>
        <dbReference type="Proteomes" id="UP001140949"/>
    </source>
</evidence>
<reference evidence="4" key="2">
    <citation type="submission" date="2023-04" db="EMBL/GenBank/DDBJ databases">
        <authorList>
            <person name="Bruccoleri R.E."/>
            <person name="Oakeley E.J."/>
            <person name="Faust A.-M."/>
            <person name="Dessus-Babus S."/>
            <person name="Altorfer M."/>
            <person name="Burckhardt D."/>
            <person name="Oertli M."/>
            <person name="Naumann U."/>
            <person name="Petersen F."/>
            <person name="Wong J."/>
        </authorList>
    </citation>
    <scope>NUCLEOTIDE SEQUENCE</scope>
    <source>
        <strain evidence="4">GSM-AAB239-AS_SAM_17_03QT</strain>
        <tissue evidence="4">Leaf</tissue>
    </source>
</reference>
<accession>A0AAX6I7P7</accession>
<feature type="signal peptide" evidence="2">
    <location>
        <begin position="1"/>
        <end position="17"/>
    </location>
</feature>
<dbReference type="PANTHER" id="PTHR22593:SF8">
    <property type="entry name" value="FHA DOMAIN-CONTAINING PROTEIN PS1"/>
    <property type="match status" value="1"/>
</dbReference>
<gene>
    <name evidence="4" type="ORF">M6B38_271555</name>
</gene>
<feature type="domain" description="PIN" evidence="3">
    <location>
        <begin position="14"/>
        <end position="148"/>
    </location>
</feature>
<dbReference type="Gene3D" id="3.40.50.1010">
    <property type="entry name" value="5'-nuclease"/>
    <property type="match status" value="1"/>
</dbReference>
<dbReference type="InterPro" id="IPR002716">
    <property type="entry name" value="PIN_dom"/>
</dbReference>
<evidence type="ECO:0000313" key="4">
    <source>
        <dbReference type="EMBL" id="KAJ6849031.1"/>
    </source>
</evidence>
<dbReference type="Proteomes" id="UP001140949">
    <property type="component" value="Unassembled WGS sequence"/>
</dbReference>
<feature type="chain" id="PRO_5043657526" evidence="2">
    <location>
        <begin position="18"/>
        <end position="184"/>
    </location>
</feature>
<keyword evidence="5" id="KW-1185">Reference proteome</keyword>
<feature type="region of interest" description="Disordered" evidence="1">
    <location>
        <begin position="65"/>
        <end position="94"/>
    </location>
</feature>
<sequence>MIVLVLVIFVFSSLTVIRELDCLKRRESLLRFRKETKAASSVLQWIEDCMVKCSWWIHVQSSSETLPVPATPPATPRSQSVDGSEGPGNGASSPTTAFSTCGSLMEIVSPTAEDHILDCALLFKRIKDDRQLVLLSNSIALKIKGMAEVNICTMFLAFSTKSIIYRLEYEYETNLNIIFSNTVS</sequence>
<evidence type="ECO:0000256" key="1">
    <source>
        <dbReference type="SAM" id="MobiDB-lite"/>
    </source>
</evidence>
<dbReference type="EMBL" id="JANAVB010004017">
    <property type="protein sequence ID" value="KAJ6849031.1"/>
    <property type="molecule type" value="Genomic_DNA"/>
</dbReference>
<dbReference type="GO" id="GO:0031965">
    <property type="term" value="C:nuclear membrane"/>
    <property type="evidence" value="ECO:0007669"/>
    <property type="project" value="TreeGrafter"/>
</dbReference>
<keyword evidence="2" id="KW-0732">Signal</keyword>
<dbReference type="PANTHER" id="PTHR22593">
    <property type="entry name" value="TRANSMEMBRANE PROTEIN 18"/>
    <property type="match status" value="1"/>
</dbReference>
<protein>
    <submittedName>
        <fullName evidence="4">FHA domain-containing protein PS1</fullName>
    </submittedName>
</protein>